<evidence type="ECO:0000256" key="1">
    <source>
        <dbReference type="ARBA" id="ARBA00023157"/>
    </source>
</evidence>
<proteinExistence type="predicted"/>
<dbReference type="SUPFAM" id="SSF50494">
    <property type="entry name" value="Trypsin-like serine proteases"/>
    <property type="match status" value="1"/>
</dbReference>
<reference evidence="5 6" key="1">
    <citation type="submission" date="2020-02" db="EMBL/GenBank/DDBJ databases">
        <authorList>
            <person name="Ferguson B K."/>
        </authorList>
    </citation>
    <scope>NUCLEOTIDE SEQUENCE [LARGE SCALE GENOMIC DNA]</scope>
</reference>
<evidence type="ECO:0000256" key="2">
    <source>
        <dbReference type="PROSITE-ProRule" id="PRU00059"/>
    </source>
</evidence>
<comment type="caution">
    <text evidence="2">Lacks conserved residue(s) required for the propagation of feature annotation.</text>
</comment>
<gene>
    <name evidence="5" type="ORF">NTEN_LOCUS10671</name>
</gene>
<dbReference type="PROSITE" id="PS01180">
    <property type="entry name" value="CUB"/>
    <property type="match status" value="1"/>
</dbReference>
<dbReference type="AlphaFoldDB" id="A0A6H5GMI8"/>
<evidence type="ECO:0000313" key="6">
    <source>
        <dbReference type="Proteomes" id="UP000479000"/>
    </source>
</evidence>
<protein>
    <recommendedName>
        <fullName evidence="7">Peptidase S1 domain-containing protein</fullName>
    </recommendedName>
</protein>
<dbReference type="GO" id="GO:0006508">
    <property type="term" value="P:proteolysis"/>
    <property type="evidence" value="ECO:0007669"/>
    <property type="project" value="InterPro"/>
</dbReference>
<dbReference type="InterPro" id="IPR001254">
    <property type="entry name" value="Trypsin_dom"/>
</dbReference>
<dbReference type="InterPro" id="IPR043504">
    <property type="entry name" value="Peptidase_S1_PA_chymotrypsin"/>
</dbReference>
<evidence type="ECO:0000259" key="4">
    <source>
        <dbReference type="PROSITE" id="PS50835"/>
    </source>
</evidence>
<feature type="domain" description="Ig-like" evidence="4">
    <location>
        <begin position="102"/>
        <end position="205"/>
    </location>
</feature>
<dbReference type="InterPro" id="IPR033116">
    <property type="entry name" value="TRYPSIN_SER"/>
</dbReference>
<dbReference type="Pfam" id="PF00089">
    <property type="entry name" value="Trypsin"/>
    <property type="match status" value="1"/>
</dbReference>
<keyword evidence="6" id="KW-1185">Reference proteome</keyword>
<dbReference type="OrthoDB" id="8440449at2759"/>
<dbReference type="EMBL" id="CADCXU010015994">
    <property type="protein sequence ID" value="CAB0005194.1"/>
    <property type="molecule type" value="Genomic_DNA"/>
</dbReference>
<dbReference type="InterPro" id="IPR007110">
    <property type="entry name" value="Ig-like_dom"/>
</dbReference>
<keyword evidence="1 2" id="KW-1015">Disulfide bond</keyword>
<name>A0A6H5GMI8_9HEMI</name>
<sequence>MPRCLLSQTTKLCFFLQKKLTSEAPCAVGNTTFEFGSERIVKCGNERDVYIETSTNTVTVTITTDKRAGALVDCNAKAISEPKNVEVIELTPNNMFDSITYPKTRDEQEKTWIIKSPKGQNVRLKCDISMYPFSSQWTSGTCANDIFTVQNDGKTTKICGLRPFELTSSTGEIKIRAEIANNTGGRFSCVVDMNVPAEKDENDSSEHGVAPGRKTTTCPCGAANKGDSGGPYVYLDPETNRYTQAGLASYVYGGCTGSYFIGTNTVYWHNWIRNIVKFHYRGFQTSNTGLIISKDIVVDDEQQYLPKKWHWPRREDEKVLSTPTETLRT</sequence>
<dbReference type="Gene3D" id="2.40.10.10">
    <property type="entry name" value="Trypsin-like serine proteases"/>
    <property type="match status" value="1"/>
</dbReference>
<feature type="disulfide bond" evidence="2">
    <location>
        <begin position="142"/>
        <end position="159"/>
    </location>
</feature>
<organism evidence="5 6">
    <name type="scientific">Nesidiocoris tenuis</name>
    <dbReference type="NCBI Taxonomy" id="355587"/>
    <lineage>
        <taxon>Eukaryota</taxon>
        <taxon>Metazoa</taxon>
        <taxon>Ecdysozoa</taxon>
        <taxon>Arthropoda</taxon>
        <taxon>Hexapoda</taxon>
        <taxon>Insecta</taxon>
        <taxon>Pterygota</taxon>
        <taxon>Neoptera</taxon>
        <taxon>Paraneoptera</taxon>
        <taxon>Hemiptera</taxon>
        <taxon>Heteroptera</taxon>
        <taxon>Panheteroptera</taxon>
        <taxon>Cimicomorpha</taxon>
        <taxon>Miridae</taxon>
        <taxon>Dicyphina</taxon>
        <taxon>Nesidiocoris</taxon>
    </lineage>
</organism>
<dbReference type="Gene3D" id="2.60.120.290">
    <property type="entry name" value="Spermadhesin, CUB domain"/>
    <property type="match status" value="1"/>
</dbReference>
<evidence type="ECO:0008006" key="7">
    <source>
        <dbReference type="Google" id="ProtNLM"/>
    </source>
</evidence>
<dbReference type="SUPFAM" id="SSF49854">
    <property type="entry name" value="Spermadhesin, CUB domain"/>
    <property type="match status" value="1"/>
</dbReference>
<evidence type="ECO:0000313" key="5">
    <source>
        <dbReference type="EMBL" id="CAB0005194.1"/>
    </source>
</evidence>
<dbReference type="Proteomes" id="UP000479000">
    <property type="component" value="Unassembled WGS sequence"/>
</dbReference>
<dbReference type="PROSITE" id="PS00135">
    <property type="entry name" value="TRYPSIN_SER"/>
    <property type="match status" value="1"/>
</dbReference>
<feature type="domain" description="CUB" evidence="3">
    <location>
        <begin position="74"/>
        <end position="160"/>
    </location>
</feature>
<dbReference type="InterPro" id="IPR000859">
    <property type="entry name" value="CUB_dom"/>
</dbReference>
<dbReference type="InterPro" id="IPR035914">
    <property type="entry name" value="Sperma_CUB_dom_sf"/>
</dbReference>
<dbReference type="InterPro" id="IPR009003">
    <property type="entry name" value="Peptidase_S1_PA"/>
</dbReference>
<dbReference type="GO" id="GO:0004252">
    <property type="term" value="F:serine-type endopeptidase activity"/>
    <property type="evidence" value="ECO:0007669"/>
    <property type="project" value="InterPro"/>
</dbReference>
<accession>A0A6H5GMI8</accession>
<evidence type="ECO:0000259" key="3">
    <source>
        <dbReference type="PROSITE" id="PS01180"/>
    </source>
</evidence>
<dbReference type="PROSITE" id="PS50835">
    <property type="entry name" value="IG_LIKE"/>
    <property type="match status" value="1"/>
</dbReference>